<dbReference type="InterPro" id="IPR036482">
    <property type="entry name" value="Regulatory_HutP_sf"/>
</dbReference>
<evidence type="ECO:0000256" key="7">
    <source>
        <dbReference type="ARBA" id="ARBA00023159"/>
    </source>
</evidence>
<comment type="subunit">
    <text evidence="3">Homohexamer.</text>
</comment>
<keyword evidence="5" id="KW-0694">RNA-binding</keyword>
<evidence type="ECO:0000256" key="3">
    <source>
        <dbReference type="ARBA" id="ARBA00011643"/>
    </source>
</evidence>
<comment type="function">
    <text evidence="1">Antiterminator that binds to cis-acting regulatory sequences on the mRNA in the presence of histidine, thereby suppressing transcription termination and activating the hut operon for histidine utilization.</text>
</comment>
<protein>
    <recommendedName>
        <fullName evidence="4">Hut operon positive regulatory protein</fullName>
    </recommendedName>
</protein>
<name>R6J977_9FIRM</name>
<gene>
    <name evidence="9" type="ORF">BN533_01860</name>
</gene>
<keyword evidence="6" id="KW-0805">Transcription regulation</keyword>
<sequence>MEAFLLGESIKSVGVAAMLLALTRTLKDEETAKRALTEAGHKFVVTEVGGKTSYDDFHEKVNRAVIGASLNSGIIEKTANDIHALIHATEEAKKGILVSVSSSASLALKIAVVRGSGWLAVALFGKSALHYMTNHERAGLGVMHI</sequence>
<evidence type="ECO:0000256" key="8">
    <source>
        <dbReference type="ARBA" id="ARBA00023163"/>
    </source>
</evidence>
<dbReference type="Pfam" id="PF09021">
    <property type="entry name" value="HutP"/>
    <property type="match status" value="1"/>
</dbReference>
<comment type="similarity">
    <text evidence="2">Belongs to the HutP family.</text>
</comment>
<evidence type="ECO:0000256" key="6">
    <source>
        <dbReference type="ARBA" id="ARBA00023015"/>
    </source>
</evidence>
<evidence type="ECO:0000256" key="2">
    <source>
        <dbReference type="ARBA" id="ARBA00009992"/>
    </source>
</evidence>
<evidence type="ECO:0000256" key="1">
    <source>
        <dbReference type="ARBA" id="ARBA00002945"/>
    </source>
</evidence>
<dbReference type="HOGENOM" id="CLU_126946_0_0_9"/>
<dbReference type="RefSeq" id="WP_021718760.1">
    <property type="nucleotide sequence ID" value="NZ_AP025560.1"/>
</dbReference>
<dbReference type="SUPFAM" id="SSF111064">
    <property type="entry name" value="Hut operon positive regulatory protein HutP"/>
    <property type="match status" value="1"/>
</dbReference>
<dbReference type="eggNOG" id="ENOG5032R90">
    <property type="taxonomic scope" value="Bacteria"/>
</dbReference>
<reference evidence="9" key="1">
    <citation type="submission" date="2012-11" db="EMBL/GenBank/DDBJ databases">
        <title>Dependencies among metagenomic species, viruses, plasmids and units of genetic variation.</title>
        <authorList>
            <person name="Nielsen H.B."/>
            <person name="Almeida M."/>
            <person name="Juncker A.S."/>
            <person name="Rasmussen S."/>
            <person name="Li J."/>
            <person name="Sunagawa S."/>
            <person name="Plichta D."/>
            <person name="Gautier L."/>
            <person name="Le Chatelier E."/>
            <person name="Peletier E."/>
            <person name="Bonde I."/>
            <person name="Nielsen T."/>
            <person name="Manichanh C."/>
            <person name="Arumugam M."/>
            <person name="Batto J."/>
            <person name="Santos M.B.Q.D."/>
            <person name="Blom N."/>
            <person name="Borruel N."/>
            <person name="Burgdorf K.S."/>
            <person name="Boumezbeur F."/>
            <person name="Casellas F."/>
            <person name="Dore J."/>
            <person name="Guarner F."/>
            <person name="Hansen T."/>
            <person name="Hildebrand F."/>
            <person name="Kaas R.S."/>
            <person name="Kennedy S."/>
            <person name="Kristiansen K."/>
            <person name="Kultima J.R."/>
            <person name="Leonard P."/>
            <person name="Levenez F."/>
            <person name="Lund O."/>
            <person name="Moumen B."/>
            <person name="Le Paslier D."/>
            <person name="Pons N."/>
            <person name="Pedersen O."/>
            <person name="Prifti E."/>
            <person name="Qin J."/>
            <person name="Raes J."/>
            <person name="Tap J."/>
            <person name="Tims S."/>
            <person name="Ussery D.W."/>
            <person name="Yamada T."/>
            <person name="MetaHit consortium"/>
            <person name="Renault P."/>
            <person name="Sicheritz-Ponten T."/>
            <person name="Bork P."/>
            <person name="Wang J."/>
            <person name="Brunak S."/>
            <person name="Ehrlich S.D."/>
        </authorList>
    </citation>
    <scope>NUCLEOTIDE SEQUENCE [LARGE SCALE GENOMIC DNA]</scope>
</reference>
<evidence type="ECO:0000313" key="9">
    <source>
        <dbReference type="EMBL" id="CDB46847.1"/>
    </source>
</evidence>
<dbReference type="GO" id="GO:0003723">
    <property type="term" value="F:RNA binding"/>
    <property type="evidence" value="ECO:0007669"/>
    <property type="project" value="UniProtKB-KW"/>
</dbReference>
<evidence type="ECO:0000256" key="5">
    <source>
        <dbReference type="ARBA" id="ARBA00022884"/>
    </source>
</evidence>
<dbReference type="InterPro" id="IPR015111">
    <property type="entry name" value="Regulatory_HutP"/>
</dbReference>
<proteinExistence type="inferred from homology"/>
<dbReference type="CDD" id="cd11640">
    <property type="entry name" value="HutP"/>
    <property type="match status" value="1"/>
</dbReference>
<evidence type="ECO:0000256" key="4">
    <source>
        <dbReference type="ARBA" id="ARBA00019377"/>
    </source>
</evidence>
<comment type="caution">
    <text evidence="9">The sequence shown here is derived from an EMBL/GenBank/DDBJ whole genome shotgun (WGS) entry which is preliminary data.</text>
</comment>
<keyword evidence="7" id="KW-0010">Activator</keyword>
<organism evidence="9">
    <name type="scientific">Phascolarctobacterium faecium</name>
    <dbReference type="NCBI Taxonomy" id="33025"/>
    <lineage>
        <taxon>Bacteria</taxon>
        <taxon>Bacillati</taxon>
        <taxon>Bacillota</taxon>
        <taxon>Negativicutes</taxon>
        <taxon>Acidaminococcales</taxon>
        <taxon>Acidaminococcaceae</taxon>
        <taxon>Phascolarctobacterium</taxon>
    </lineage>
</organism>
<dbReference type="STRING" id="1262914.BN533_01860"/>
<accession>R6J977</accession>
<keyword evidence="8" id="KW-0804">Transcription</keyword>
<dbReference type="Gene3D" id="3.40.1510.10">
    <property type="entry name" value="Hut operon regulatory protein HutP"/>
    <property type="match status" value="1"/>
</dbReference>
<dbReference type="AlphaFoldDB" id="R6J977"/>
<dbReference type="EMBL" id="CBDS010000100">
    <property type="protein sequence ID" value="CDB46847.1"/>
    <property type="molecule type" value="Genomic_DNA"/>
</dbReference>